<organism evidence="9">
    <name type="scientific">candidate division WOR-3 bacterium</name>
    <dbReference type="NCBI Taxonomy" id="2052148"/>
    <lineage>
        <taxon>Bacteria</taxon>
        <taxon>Bacteria division WOR-3</taxon>
    </lineage>
</organism>
<keyword evidence="4" id="KW-0547">Nucleotide-binding</keyword>
<reference evidence="9" key="1">
    <citation type="journal article" date="2020" name="mSystems">
        <title>Genome- and Community-Level Interaction Insights into Carbon Utilization and Element Cycling Functions of Hydrothermarchaeota in Hydrothermal Sediment.</title>
        <authorList>
            <person name="Zhou Z."/>
            <person name="Liu Y."/>
            <person name="Xu W."/>
            <person name="Pan J."/>
            <person name="Luo Z.H."/>
            <person name="Li M."/>
        </authorList>
    </citation>
    <scope>NUCLEOTIDE SEQUENCE [LARGE SCALE GENOMIC DNA]</scope>
    <source>
        <strain evidence="9">SpSt-464</strain>
    </source>
</reference>
<dbReference type="InterPro" id="IPR035907">
    <property type="entry name" value="Hppk_sf"/>
</dbReference>
<dbReference type="SUPFAM" id="SSF55083">
    <property type="entry name" value="6-hydroxymethyl-7,8-dihydropterin pyrophosphokinase, HPPK"/>
    <property type="match status" value="1"/>
</dbReference>
<dbReference type="GO" id="GO:0046656">
    <property type="term" value="P:folic acid biosynthetic process"/>
    <property type="evidence" value="ECO:0007669"/>
    <property type="project" value="UniProtKB-KW"/>
</dbReference>
<evidence type="ECO:0000256" key="2">
    <source>
        <dbReference type="ARBA" id="ARBA00013253"/>
    </source>
</evidence>
<accession>A0A7C3J734</accession>
<dbReference type="InterPro" id="IPR000550">
    <property type="entry name" value="Hppk"/>
</dbReference>
<sequence>MQKDMILLCLGSNIGDREKNICDAIKLLKMNNIKIISFSKLYNTEPVDYENQKDFLNIVLRVSTDYSPEELLRVVKKIEYIIGRRDSKIKKGPRIIDIDILFYNDIIIDSDELTIPHRSILARYFVIKMLMDIDENYIMPKFNKRVKDIFESIDKSKRVEEFKSKRLKGVGF</sequence>
<dbReference type="PANTHER" id="PTHR43071">
    <property type="entry name" value="2-AMINO-4-HYDROXY-6-HYDROXYMETHYLDIHYDROPTERIDINE PYROPHOSPHOKINASE"/>
    <property type="match status" value="1"/>
</dbReference>
<gene>
    <name evidence="9" type="primary">folK</name>
    <name evidence="9" type="ORF">ENS15_07275</name>
</gene>
<dbReference type="GO" id="GO:0003848">
    <property type="term" value="F:2-amino-4-hydroxy-6-hydroxymethyldihydropteridine diphosphokinase activity"/>
    <property type="evidence" value="ECO:0007669"/>
    <property type="project" value="UniProtKB-EC"/>
</dbReference>
<dbReference type="Gene3D" id="3.30.70.560">
    <property type="entry name" value="7,8-Dihydro-6-hydroxymethylpterin-pyrophosphokinase HPPK"/>
    <property type="match status" value="1"/>
</dbReference>
<dbReference type="GO" id="GO:0005524">
    <property type="term" value="F:ATP binding"/>
    <property type="evidence" value="ECO:0007669"/>
    <property type="project" value="UniProtKB-KW"/>
</dbReference>
<dbReference type="NCBIfam" id="TIGR01498">
    <property type="entry name" value="folK"/>
    <property type="match status" value="1"/>
</dbReference>
<comment type="pathway">
    <text evidence="1">Cofactor biosynthesis; tetrahydrofolate biosynthesis; 2-amino-4-hydroxy-6-hydroxymethyl-7,8-dihydropteridine diphosphate from 7,8-dihydroneopterin triphosphate: step 4/4.</text>
</comment>
<dbReference type="EMBL" id="DSTT01000006">
    <property type="protein sequence ID" value="HFK24428.1"/>
    <property type="molecule type" value="Genomic_DNA"/>
</dbReference>
<dbReference type="PANTHER" id="PTHR43071:SF1">
    <property type="entry name" value="2-AMINO-4-HYDROXY-6-HYDROXYMETHYLDIHYDROPTERIDINE PYROPHOSPHOKINASE"/>
    <property type="match status" value="1"/>
</dbReference>
<name>A0A7C3J734_UNCW3</name>
<keyword evidence="7" id="KW-0289">Folate biosynthesis</keyword>
<evidence type="ECO:0000313" key="9">
    <source>
        <dbReference type="EMBL" id="HFK24428.1"/>
    </source>
</evidence>
<evidence type="ECO:0000256" key="6">
    <source>
        <dbReference type="ARBA" id="ARBA00022840"/>
    </source>
</evidence>
<evidence type="ECO:0000259" key="8">
    <source>
        <dbReference type="PROSITE" id="PS00794"/>
    </source>
</evidence>
<feature type="domain" description="7,8-dihydro-6-hydroxymethylpterin-pyrophosphokinase" evidence="8">
    <location>
        <begin position="90"/>
        <end position="101"/>
    </location>
</feature>
<evidence type="ECO:0000256" key="5">
    <source>
        <dbReference type="ARBA" id="ARBA00022777"/>
    </source>
</evidence>
<protein>
    <recommendedName>
        <fullName evidence="2">2-amino-4-hydroxy-6-hydroxymethyldihydropteridine diphosphokinase</fullName>
        <ecNumber evidence="2">2.7.6.3</ecNumber>
    </recommendedName>
</protein>
<keyword evidence="3 9" id="KW-0808">Transferase</keyword>
<evidence type="ECO:0000256" key="3">
    <source>
        <dbReference type="ARBA" id="ARBA00022679"/>
    </source>
</evidence>
<dbReference type="CDD" id="cd00483">
    <property type="entry name" value="HPPK"/>
    <property type="match status" value="1"/>
</dbReference>
<keyword evidence="5 9" id="KW-0418">Kinase</keyword>
<dbReference type="PROSITE" id="PS00794">
    <property type="entry name" value="HPPK"/>
    <property type="match status" value="1"/>
</dbReference>
<evidence type="ECO:0000256" key="4">
    <source>
        <dbReference type="ARBA" id="ARBA00022741"/>
    </source>
</evidence>
<dbReference type="GO" id="GO:0016301">
    <property type="term" value="F:kinase activity"/>
    <property type="evidence" value="ECO:0007669"/>
    <property type="project" value="UniProtKB-KW"/>
</dbReference>
<dbReference type="GO" id="GO:0046654">
    <property type="term" value="P:tetrahydrofolate biosynthetic process"/>
    <property type="evidence" value="ECO:0007669"/>
    <property type="project" value="UniProtKB-UniPathway"/>
</dbReference>
<proteinExistence type="predicted"/>
<dbReference type="Pfam" id="PF01288">
    <property type="entry name" value="HPPK"/>
    <property type="match status" value="1"/>
</dbReference>
<dbReference type="AlphaFoldDB" id="A0A7C3J734"/>
<dbReference type="UniPathway" id="UPA00077">
    <property type="reaction ID" value="UER00155"/>
</dbReference>
<evidence type="ECO:0000256" key="1">
    <source>
        <dbReference type="ARBA" id="ARBA00005051"/>
    </source>
</evidence>
<comment type="caution">
    <text evidence="9">The sequence shown here is derived from an EMBL/GenBank/DDBJ whole genome shotgun (WGS) entry which is preliminary data.</text>
</comment>
<dbReference type="EC" id="2.7.6.3" evidence="2"/>
<keyword evidence="6" id="KW-0067">ATP-binding</keyword>
<evidence type="ECO:0000256" key="7">
    <source>
        <dbReference type="ARBA" id="ARBA00022909"/>
    </source>
</evidence>